<sequence length="33" mass="3891">MTPNGTMLYSYTVYHPNYLHLNMLNSKLIIFSL</sequence>
<dbReference type="AlphaFoldDB" id="A0A0E9SJJ2"/>
<evidence type="ECO:0000313" key="1">
    <source>
        <dbReference type="EMBL" id="JAH40825.1"/>
    </source>
</evidence>
<proteinExistence type="predicted"/>
<reference evidence="1" key="1">
    <citation type="submission" date="2014-11" db="EMBL/GenBank/DDBJ databases">
        <authorList>
            <person name="Amaro Gonzalez C."/>
        </authorList>
    </citation>
    <scope>NUCLEOTIDE SEQUENCE</scope>
</reference>
<name>A0A0E9SJJ2_ANGAN</name>
<organism evidence="1">
    <name type="scientific">Anguilla anguilla</name>
    <name type="common">European freshwater eel</name>
    <name type="synonym">Muraena anguilla</name>
    <dbReference type="NCBI Taxonomy" id="7936"/>
    <lineage>
        <taxon>Eukaryota</taxon>
        <taxon>Metazoa</taxon>
        <taxon>Chordata</taxon>
        <taxon>Craniata</taxon>
        <taxon>Vertebrata</taxon>
        <taxon>Euteleostomi</taxon>
        <taxon>Actinopterygii</taxon>
        <taxon>Neopterygii</taxon>
        <taxon>Teleostei</taxon>
        <taxon>Anguilliformes</taxon>
        <taxon>Anguillidae</taxon>
        <taxon>Anguilla</taxon>
    </lineage>
</organism>
<reference evidence="1" key="2">
    <citation type="journal article" date="2015" name="Fish Shellfish Immunol.">
        <title>Early steps in the European eel (Anguilla anguilla)-Vibrio vulnificus interaction in the gills: Role of the RtxA13 toxin.</title>
        <authorList>
            <person name="Callol A."/>
            <person name="Pajuelo D."/>
            <person name="Ebbesson L."/>
            <person name="Teles M."/>
            <person name="MacKenzie S."/>
            <person name="Amaro C."/>
        </authorList>
    </citation>
    <scope>NUCLEOTIDE SEQUENCE</scope>
</reference>
<accession>A0A0E9SJJ2</accession>
<dbReference type="EMBL" id="GBXM01067752">
    <property type="protein sequence ID" value="JAH40825.1"/>
    <property type="molecule type" value="Transcribed_RNA"/>
</dbReference>
<protein>
    <submittedName>
        <fullName evidence="1">Uncharacterized protein</fullName>
    </submittedName>
</protein>